<dbReference type="PANTHER" id="PTHR32235">
    <property type="entry name" value="NON-HOMOLOGOUS END-JOINING FACTOR 1"/>
    <property type="match status" value="1"/>
</dbReference>
<evidence type="ECO:0000256" key="8">
    <source>
        <dbReference type="SAM" id="Coils"/>
    </source>
</evidence>
<evidence type="ECO:0000256" key="1">
    <source>
        <dbReference type="ARBA" id="ARBA00004123"/>
    </source>
</evidence>
<dbReference type="GO" id="GO:0045027">
    <property type="term" value="F:DNA end binding"/>
    <property type="evidence" value="ECO:0007669"/>
    <property type="project" value="TreeGrafter"/>
</dbReference>
<keyword evidence="2" id="KW-0227">DNA damage</keyword>
<evidence type="ECO:0000313" key="11">
    <source>
        <dbReference type="Proteomes" id="UP001209540"/>
    </source>
</evidence>
<dbReference type="InterPro" id="IPR052287">
    <property type="entry name" value="NHEJ_factor"/>
</dbReference>
<organism evidence="10 11">
    <name type="scientific">Phascolomyces articulosus</name>
    <dbReference type="NCBI Taxonomy" id="60185"/>
    <lineage>
        <taxon>Eukaryota</taxon>
        <taxon>Fungi</taxon>
        <taxon>Fungi incertae sedis</taxon>
        <taxon>Mucoromycota</taxon>
        <taxon>Mucoromycotina</taxon>
        <taxon>Mucoromycetes</taxon>
        <taxon>Mucorales</taxon>
        <taxon>Lichtheimiaceae</taxon>
        <taxon>Phascolomyces</taxon>
    </lineage>
</organism>
<evidence type="ECO:0000256" key="3">
    <source>
        <dbReference type="ARBA" id="ARBA00023125"/>
    </source>
</evidence>
<evidence type="ECO:0000259" key="9">
    <source>
        <dbReference type="Pfam" id="PF09302"/>
    </source>
</evidence>
<comment type="subcellular location">
    <subcellularLocation>
        <location evidence="1">Nucleus</location>
    </subcellularLocation>
</comment>
<dbReference type="GO" id="GO:0006303">
    <property type="term" value="P:double-strand break repair via nonhomologous end joining"/>
    <property type="evidence" value="ECO:0007669"/>
    <property type="project" value="UniProtKB-ARBA"/>
</dbReference>
<keyword evidence="8" id="KW-0175">Coiled coil</keyword>
<name>A0AAD5P7V3_9FUNG</name>
<comment type="caution">
    <text evidence="10">The sequence shown here is derived from an EMBL/GenBank/DDBJ whole genome shotgun (WGS) entry which is preliminary data.</text>
</comment>
<gene>
    <name evidence="10" type="ORF">BDA99DRAFT_267706</name>
</gene>
<reference evidence="10" key="2">
    <citation type="submission" date="2023-02" db="EMBL/GenBank/DDBJ databases">
        <authorList>
            <consortium name="DOE Joint Genome Institute"/>
            <person name="Mondo S.J."/>
            <person name="Chang Y."/>
            <person name="Wang Y."/>
            <person name="Ahrendt S."/>
            <person name="Andreopoulos W."/>
            <person name="Barry K."/>
            <person name="Beard J."/>
            <person name="Benny G.L."/>
            <person name="Blankenship S."/>
            <person name="Bonito G."/>
            <person name="Cuomo C."/>
            <person name="Desiro A."/>
            <person name="Gervers K.A."/>
            <person name="Hundley H."/>
            <person name="Kuo A."/>
            <person name="LaButti K."/>
            <person name="Lang B.F."/>
            <person name="Lipzen A."/>
            <person name="O'Donnell K."/>
            <person name="Pangilinan J."/>
            <person name="Reynolds N."/>
            <person name="Sandor L."/>
            <person name="Smith M.W."/>
            <person name="Tsang A."/>
            <person name="Grigoriev I.V."/>
            <person name="Stajich J.E."/>
            <person name="Spatafora J.W."/>
        </authorList>
    </citation>
    <scope>NUCLEOTIDE SEQUENCE</scope>
    <source>
        <strain evidence="10">RSA 2281</strain>
    </source>
</reference>
<dbReference type="CDD" id="cd22285">
    <property type="entry name" value="HD_XLF_N"/>
    <property type="match status" value="1"/>
</dbReference>
<sequence length="162" mass="18953">MDQEANNQLLKVSWYPITINNSTNNHHENNCIYYVKYLMGETDYRLLITDLRNVWYNAANAQDLYEQASHHRLIIENNQQLRQLLRQVEAFLQDLENNCEIIKEEQSLKIKCSLQQKIGTLSWTFLCELLPSSTGVSSMDAPTVLYNHFILPMFMLIQNQPG</sequence>
<protein>
    <recommendedName>
        <fullName evidence="7">Non-homologous end-joining factor 1</fullName>
    </recommendedName>
</protein>
<dbReference type="GO" id="GO:0032807">
    <property type="term" value="C:DNA ligase IV complex"/>
    <property type="evidence" value="ECO:0007669"/>
    <property type="project" value="TreeGrafter"/>
</dbReference>
<keyword evidence="5" id="KW-0539">Nucleus</keyword>
<dbReference type="Gene3D" id="2.170.210.10">
    <property type="entry name" value="DNA double-strand break repair and VJ recombination XRCC4, N-terminal"/>
    <property type="match status" value="1"/>
</dbReference>
<evidence type="ECO:0000256" key="6">
    <source>
        <dbReference type="ARBA" id="ARBA00025747"/>
    </source>
</evidence>
<keyword evidence="3" id="KW-0238">DNA-binding</keyword>
<proteinExistence type="inferred from homology"/>
<keyword evidence="11" id="KW-1185">Reference proteome</keyword>
<dbReference type="InterPro" id="IPR015381">
    <property type="entry name" value="XLF-like_N"/>
</dbReference>
<dbReference type="InterPro" id="IPR038051">
    <property type="entry name" value="XRCC4-like_N_sf"/>
</dbReference>
<evidence type="ECO:0000256" key="4">
    <source>
        <dbReference type="ARBA" id="ARBA00023204"/>
    </source>
</evidence>
<dbReference type="Proteomes" id="UP001209540">
    <property type="component" value="Unassembled WGS sequence"/>
</dbReference>
<feature type="coiled-coil region" evidence="8">
    <location>
        <begin position="78"/>
        <end position="105"/>
    </location>
</feature>
<keyword evidence="4" id="KW-0234">DNA repair</keyword>
<evidence type="ECO:0000313" key="10">
    <source>
        <dbReference type="EMBL" id="KAI9246277.1"/>
    </source>
</evidence>
<evidence type="ECO:0000256" key="5">
    <source>
        <dbReference type="ARBA" id="ARBA00023242"/>
    </source>
</evidence>
<comment type="similarity">
    <text evidence="6">Belongs to the XRCC4-XLF family. XLF subfamily.</text>
</comment>
<accession>A0AAD5P7V3</accession>
<dbReference type="AlphaFoldDB" id="A0AAD5P7V3"/>
<reference evidence="10" key="1">
    <citation type="journal article" date="2022" name="IScience">
        <title>Evolution of zygomycete secretomes and the origins of terrestrial fungal ecologies.</title>
        <authorList>
            <person name="Chang Y."/>
            <person name="Wang Y."/>
            <person name="Mondo S."/>
            <person name="Ahrendt S."/>
            <person name="Andreopoulos W."/>
            <person name="Barry K."/>
            <person name="Beard J."/>
            <person name="Benny G.L."/>
            <person name="Blankenship S."/>
            <person name="Bonito G."/>
            <person name="Cuomo C."/>
            <person name="Desiro A."/>
            <person name="Gervers K.A."/>
            <person name="Hundley H."/>
            <person name="Kuo A."/>
            <person name="LaButti K."/>
            <person name="Lang B.F."/>
            <person name="Lipzen A."/>
            <person name="O'Donnell K."/>
            <person name="Pangilinan J."/>
            <person name="Reynolds N."/>
            <person name="Sandor L."/>
            <person name="Smith M.E."/>
            <person name="Tsang A."/>
            <person name="Grigoriev I.V."/>
            <person name="Stajich J.E."/>
            <person name="Spatafora J.W."/>
        </authorList>
    </citation>
    <scope>NUCLEOTIDE SEQUENCE</scope>
    <source>
        <strain evidence="10">RSA 2281</strain>
    </source>
</reference>
<dbReference type="EMBL" id="JAIXMP010000047">
    <property type="protein sequence ID" value="KAI9246277.1"/>
    <property type="molecule type" value="Genomic_DNA"/>
</dbReference>
<dbReference type="Pfam" id="PF09302">
    <property type="entry name" value="XLF"/>
    <property type="match status" value="1"/>
</dbReference>
<dbReference type="PANTHER" id="PTHR32235:SF1">
    <property type="entry name" value="NON-HOMOLOGOUS END-JOINING FACTOR 1"/>
    <property type="match status" value="1"/>
</dbReference>
<evidence type="ECO:0000256" key="7">
    <source>
        <dbReference type="ARBA" id="ARBA00044529"/>
    </source>
</evidence>
<feature type="domain" description="XLF-like N-terminal" evidence="9">
    <location>
        <begin position="13"/>
        <end position="128"/>
    </location>
</feature>
<evidence type="ECO:0000256" key="2">
    <source>
        <dbReference type="ARBA" id="ARBA00022763"/>
    </source>
</evidence>